<name>A0AAW2X2U0_9LAMI</name>
<proteinExistence type="predicted"/>
<comment type="caution">
    <text evidence="1">The sequence shown here is derived from an EMBL/GenBank/DDBJ whole genome shotgun (WGS) entry which is preliminary data.</text>
</comment>
<sequence>MHDLFPYLLAKFHHLPLQGLADTKGLMSSCFFACKISRGGSVLLEPSKELLVRTLTSWCSSAFLLGRGPYFVGLRTAEG</sequence>
<evidence type="ECO:0000313" key="1">
    <source>
        <dbReference type="EMBL" id="KAL0448342.1"/>
    </source>
</evidence>
<protein>
    <submittedName>
        <fullName evidence="1">Uncharacterized protein</fullName>
    </submittedName>
</protein>
<accession>A0AAW2X2U0</accession>
<dbReference type="AlphaFoldDB" id="A0AAW2X2U0"/>
<gene>
    <name evidence="1" type="ORF">Slati_1390600</name>
</gene>
<reference evidence="1" key="2">
    <citation type="journal article" date="2024" name="Plant">
        <title>Genomic evolution and insights into agronomic trait innovations of Sesamum species.</title>
        <authorList>
            <person name="Miao H."/>
            <person name="Wang L."/>
            <person name="Qu L."/>
            <person name="Liu H."/>
            <person name="Sun Y."/>
            <person name="Le M."/>
            <person name="Wang Q."/>
            <person name="Wei S."/>
            <person name="Zheng Y."/>
            <person name="Lin W."/>
            <person name="Duan Y."/>
            <person name="Cao H."/>
            <person name="Xiong S."/>
            <person name="Wang X."/>
            <person name="Wei L."/>
            <person name="Li C."/>
            <person name="Ma Q."/>
            <person name="Ju M."/>
            <person name="Zhao R."/>
            <person name="Li G."/>
            <person name="Mu C."/>
            <person name="Tian Q."/>
            <person name="Mei H."/>
            <person name="Zhang T."/>
            <person name="Gao T."/>
            <person name="Zhang H."/>
        </authorList>
    </citation>
    <scope>NUCLEOTIDE SEQUENCE</scope>
    <source>
        <strain evidence="1">KEN1</strain>
    </source>
</reference>
<reference evidence="1" key="1">
    <citation type="submission" date="2020-06" db="EMBL/GenBank/DDBJ databases">
        <authorList>
            <person name="Li T."/>
            <person name="Hu X."/>
            <person name="Zhang T."/>
            <person name="Song X."/>
            <person name="Zhang H."/>
            <person name="Dai N."/>
            <person name="Sheng W."/>
            <person name="Hou X."/>
            <person name="Wei L."/>
        </authorList>
    </citation>
    <scope>NUCLEOTIDE SEQUENCE</scope>
    <source>
        <strain evidence="1">KEN1</strain>
        <tissue evidence="1">Leaf</tissue>
    </source>
</reference>
<dbReference type="EMBL" id="JACGWN010000005">
    <property type="protein sequence ID" value="KAL0448342.1"/>
    <property type="molecule type" value="Genomic_DNA"/>
</dbReference>
<organism evidence="1">
    <name type="scientific">Sesamum latifolium</name>
    <dbReference type="NCBI Taxonomy" id="2727402"/>
    <lineage>
        <taxon>Eukaryota</taxon>
        <taxon>Viridiplantae</taxon>
        <taxon>Streptophyta</taxon>
        <taxon>Embryophyta</taxon>
        <taxon>Tracheophyta</taxon>
        <taxon>Spermatophyta</taxon>
        <taxon>Magnoliopsida</taxon>
        <taxon>eudicotyledons</taxon>
        <taxon>Gunneridae</taxon>
        <taxon>Pentapetalae</taxon>
        <taxon>asterids</taxon>
        <taxon>lamiids</taxon>
        <taxon>Lamiales</taxon>
        <taxon>Pedaliaceae</taxon>
        <taxon>Sesamum</taxon>
    </lineage>
</organism>